<name>A0A1W2KDT7_9VIRU</name>
<gene>
    <name evidence="1" type="ORF">phiYY_sS6</name>
</gene>
<evidence type="ECO:0000313" key="1">
    <source>
        <dbReference type="EMBL" id="ANM47318.1"/>
    </source>
</evidence>
<reference evidence="1 2" key="1">
    <citation type="journal article" date="2016" name="Sci. Rep.">
        <title>Characterization of the first double-stranded RNA bacteriophage infecting Pseudomonas aeruginosa.</title>
        <authorList>
            <person name="Yang Y."/>
            <person name="Lu S."/>
            <person name="Shen W."/>
            <person name="Zhao X."/>
            <person name="Shen M."/>
            <person name="Tan Y."/>
            <person name="Li G."/>
            <person name="Li M."/>
            <person name="Wang J."/>
            <person name="Hu F."/>
            <person name="Le S."/>
        </authorList>
    </citation>
    <scope>NUCLEOTIDE SEQUENCE [LARGE SCALE GENOMIC DNA]</scope>
</reference>
<protein>
    <submittedName>
        <fullName evidence="1">Morphogenetic protein</fullName>
    </submittedName>
</protein>
<dbReference type="KEGG" id="vg:40116876"/>
<organism evidence="1 2">
    <name type="scientific">Pseudomonas phage phiYY</name>
    <dbReference type="NCBI Taxonomy" id="1852644"/>
    <lineage>
        <taxon>Viruses</taxon>
        <taxon>Riboviria</taxon>
        <taxon>Orthornavirae</taxon>
        <taxon>Duplornaviricota</taxon>
        <taxon>Vidaverviricetes</taxon>
        <taxon>Mindivirales</taxon>
        <taxon>Cystoviridae</taxon>
        <taxon>Gammacystovirus</taxon>
        <taxon>Gammacystovirus phiYY</taxon>
        <taxon>Cystovirus phiYY</taxon>
    </lineage>
</organism>
<sequence>MLLSLISPKAAVAMVARQAGIPAEAMTSFLARVELATAALTGEKTSVAEMAHGALTGKVQAAKRLYETVLSDKSSWPFVAKAAAEWLKRNDPDGVALKAMAALSELPLKHVGGDFDSVESFLEGGVFPLLEEKLGKEPSCCSAPMTFVVEGVYYCDICHQHKDV</sequence>
<dbReference type="RefSeq" id="YP_009618394.1">
    <property type="nucleotide sequence ID" value="NC_042073.1"/>
</dbReference>
<keyword evidence="2" id="KW-1185">Reference proteome</keyword>
<dbReference type="GeneID" id="40116876"/>
<accession>A0A1W2KDT7</accession>
<dbReference type="OrthoDB" id="36998at10239"/>
<dbReference type="SMR" id="A0A1W2KDT7"/>
<dbReference type="EMBL" id="KX074203">
    <property type="protein sequence ID" value="ANM47318.1"/>
    <property type="molecule type" value="Genomic_RNA"/>
</dbReference>
<proteinExistence type="predicted"/>
<dbReference type="Proteomes" id="UP000240302">
    <property type="component" value="Genome"/>
</dbReference>
<evidence type="ECO:0000313" key="2">
    <source>
        <dbReference type="Proteomes" id="UP000240302"/>
    </source>
</evidence>